<dbReference type="InterPro" id="IPR013083">
    <property type="entry name" value="Znf_RING/FYVE/PHD"/>
</dbReference>
<evidence type="ECO:0000256" key="1">
    <source>
        <dbReference type="ARBA" id="ARBA00004167"/>
    </source>
</evidence>
<organism evidence="9">
    <name type="scientific">viral metagenome</name>
    <dbReference type="NCBI Taxonomy" id="1070528"/>
    <lineage>
        <taxon>unclassified sequences</taxon>
        <taxon>metagenomes</taxon>
        <taxon>organismal metagenomes</taxon>
    </lineage>
</organism>
<dbReference type="Gene3D" id="3.30.40.10">
    <property type="entry name" value="Zinc/RING finger domain, C3HC4 (zinc finger)"/>
    <property type="match status" value="1"/>
</dbReference>
<feature type="compositionally biased region" description="Low complexity" evidence="8">
    <location>
        <begin position="182"/>
        <end position="195"/>
    </location>
</feature>
<evidence type="ECO:0000256" key="2">
    <source>
        <dbReference type="ARBA" id="ARBA00022679"/>
    </source>
</evidence>
<keyword evidence="6" id="KW-1133">Transmembrane helix</keyword>
<dbReference type="PANTHER" id="PTHR46905:SF7">
    <property type="entry name" value="RING-H2 FINGER PROTEIN ATL78"/>
    <property type="match status" value="1"/>
</dbReference>
<evidence type="ECO:0008006" key="10">
    <source>
        <dbReference type="Google" id="ProtNLM"/>
    </source>
</evidence>
<evidence type="ECO:0000256" key="3">
    <source>
        <dbReference type="ARBA" id="ARBA00022692"/>
    </source>
</evidence>
<keyword evidence="7" id="KW-0472">Membrane</keyword>
<protein>
    <recommendedName>
        <fullName evidence="10">RING-type domain-containing protein</fullName>
    </recommendedName>
</protein>
<feature type="region of interest" description="Disordered" evidence="8">
    <location>
        <begin position="1"/>
        <end position="32"/>
    </location>
</feature>
<name>A0A6C0EXV9_9ZZZZ</name>
<sequence length="485" mass="53848">MSNDSRSNDSRSNDSRSTNNVNGINHITHDNPSRGYSVRHSAYDSAFNLDFEYGYLSMMTNFSTFVSRTQDTYSHFEEGFYRLLDAQRERRIQSYTRRNTNNQVTLAPVSEASRADSGANNSNSRENRVYRDHRIYINNDDDDDDDDEDDDQGDGDGDGDVPIVDGEMGGTGETGGTGGTGENRNTNANTNTNPNSQRQSQTNNRGFYDMGNILYSVIPRTVLIDPNSTGLRGSVQNRGLSIQQVEENTEIINYNSIPQNEILNTECPISISPFTSNSVVLRLKRCKHCFIPFRMMAWLETHSTCPLCRISVIEMGTAAGTGGENIPQTPNINTSSINSPDITSLFNSIRDNLVNSFNNTAPTTTAPTTTTTTTNPTPLASRTDLNNNSTNAADANNIFNRLSNLSIDNVNDDSIMFSFDMPSYSNTSASYTNDLHNLNNSYIIPQLSQLFSNTMSMNMPQRTESTDNNDPNTDNNSDNDRMDLD</sequence>
<dbReference type="EMBL" id="MN738957">
    <property type="protein sequence ID" value="QHT33080.1"/>
    <property type="molecule type" value="Genomic_DNA"/>
</dbReference>
<feature type="compositionally biased region" description="Basic and acidic residues" evidence="8">
    <location>
        <begin position="125"/>
        <end position="135"/>
    </location>
</feature>
<accession>A0A6C0EXV9</accession>
<dbReference type="PANTHER" id="PTHR46905">
    <property type="entry name" value="RING-H2 FINGER PROTEIN ATL78"/>
    <property type="match status" value="1"/>
</dbReference>
<dbReference type="GO" id="GO:0016740">
    <property type="term" value="F:transferase activity"/>
    <property type="evidence" value="ECO:0007669"/>
    <property type="project" value="UniProtKB-KW"/>
</dbReference>
<keyword evidence="5" id="KW-0862">Zinc</keyword>
<proteinExistence type="predicted"/>
<feature type="compositionally biased region" description="Low complexity" evidence="8">
    <location>
        <begin position="358"/>
        <end position="378"/>
    </location>
</feature>
<feature type="region of interest" description="Disordered" evidence="8">
    <location>
        <begin position="94"/>
        <end position="203"/>
    </location>
</feature>
<feature type="compositionally biased region" description="Low complexity" evidence="8">
    <location>
        <begin position="466"/>
        <end position="476"/>
    </location>
</feature>
<evidence type="ECO:0000256" key="6">
    <source>
        <dbReference type="ARBA" id="ARBA00022989"/>
    </source>
</evidence>
<comment type="subcellular location">
    <subcellularLocation>
        <location evidence="1">Membrane</location>
        <topology evidence="1">Single-pass membrane protein</topology>
    </subcellularLocation>
</comment>
<feature type="compositionally biased region" description="Gly residues" evidence="8">
    <location>
        <begin position="167"/>
        <end position="181"/>
    </location>
</feature>
<evidence type="ECO:0000256" key="8">
    <source>
        <dbReference type="SAM" id="MobiDB-lite"/>
    </source>
</evidence>
<feature type="region of interest" description="Disordered" evidence="8">
    <location>
        <begin position="358"/>
        <end position="387"/>
    </location>
</feature>
<dbReference type="GO" id="GO:0046872">
    <property type="term" value="F:metal ion binding"/>
    <property type="evidence" value="ECO:0007669"/>
    <property type="project" value="UniProtKB-KW"/>
</dbReference>
<keyword evidence="4" id="KW-0479">Metal-binding</keyword>
<dbReference type="GO" id="GO:0016020">
    <property type="term" value="C:membrane"/>
    <property type="evidence" value="ECO:0007669"/>
    <property type="project" value="UniProtKB-SubCell"/>
</dbReference>
<dbReference type="AlphaFoldDB" id="A0A6C0EXV9"/>
<dbReference type="InterPro" id="IPR044602">
    <property type="entry name" value="ATL10/ATL72-79-like"/>
</dbReference>
<evidence type="ECO:0000256" key="7">
    <source>
        <dbReference type="ARBA" id="ARBA00023136"/>
    </source>
</evidence>
<feature type="compositionally biased region" description="Acidic residues" evidence="8">
    <location>
        <begin position="139"/>
        <end position="159"/>
    </location>
</feature>
<feature type="region of interest" description="Disordered" evidence="8">
    <location>
        <begin position="459"/>
        <end position="485"/>
    </location>
</feature>
<reference evidence="9" key="1">
    <citation type="journal article" date="2020" name="Nature">
        <title>Giant virus diversity and host interactions through global metagenomics.</title>
        <authorList>
            <person name="Schulz F."/>
            <person name="Roux S."/>
            <person name="Paez-Espino D."/>
            <person name="Jungbluth S."/>
            <person name="Walsh D.A."/>
            <person name="Denef V.J."/>
            <person name="McMahon K.D."/>
            <person name="Konstantinidis K.T."/>
            <person name="Eloe-Fadrosh E.A."/>
            <person name="Kyrpides N.C."/>
            <person name="Woyke T."/>
        </authorList>
    </citation>
    <scope>NUCLEOTIDE SEQUENCE</scope>
    <source>
        <strain evidence="9">GVMAG-M-3300009161-34</strain>
    </source>
</reference>
<evidence type="ECO:0000313" key="9">
    <source>
        <dbReference type="EMBL" id="QHT33080.1"/>
    </source>
</evidence>
<evidence type="ECO:0000256" key="5">
    <source>
        <dbReference type="ARBA" id="ARBA00022833"/>
    </source>
</evidence>
<keyword evidence="2" id="KW-0808">Transferase</keyword>
<dbReference type="SUPFAM" id="SSF57850">
    <property type="entry name" value="RING/U-box"/>
    <property type="match status" value="1"/>
</dbReference>
<keyword evidence="3" id="KW-0812">Transmembrane</keyword>
<feature type="compositionally biased region" description="Basic and acidic residues" evidence="8">
    <location>
        <begin position="1"/>
        <end position="14"/>
    </location>
</feature>
<feature type="compositionally biased region" description="Polar residues" evidence="8">
    <location>
        <begin position="94"/>
        <end position="105"/>
    </location>
</feature>
<dbReference type="GO" id="GO:0016567">
    <property type="term" value="P:protein ubiquitination"/>
    <property type="evidence" value="ECO:0007669"/>
    <property type="project" value="InterPro"/>
</dbReference>
<evidence type="ECO:0000256" key="4">
    <source>
        <dbReference type="ARBA" id="ARBA00022723"/>
    </source>
</evidence>